<evidence type="ECO:0000259" key="6">
    <source>
        <dbReference type="Pfam" id="PF07732"/>
    </source>
</evidence>
<organism evidence="7 8">
    <name type="scientific">Bacteriovorax stolpii</name>
    <name type="common">Bdellovibrio stolpii</name>
    <dbReference type="NCBI Taxonomy" id="960"/>
    <lineage>
        <taxon>Bacteria</taxon>
        <taxon>Pseudomonadati</taxon>
        <taxon>Bdellovibrionota</taxon>
        <taxon>Bacteriovoracia</taxon>
        <taxon>Bacteriovoracales</taxon>
        <taxon>Bacteriovoracaceae</taxon>
        <taxon>Bacteriovorax</taxon>
    </lineage>
</organism>
<evidence type="ECO:0000256" key="4">
    <source>
        <dbReference type="SAM" id="MobiDB-lite"/>
    </source>
</evidence>
<accession>A0A2K9NQ86</accession>
<dbReference type="Proteomes" id="UP000235584">
    <property type="component" value="Chromosome"/>
</dbReference>
<sequence>MNCSVGFIVLRIIYRYPKYLSEEYIMKKIVFLLLLSMSHSIFAKTVKYELIATKENVNLSGKKNVDFAIMINKSIPAPILEFTEGDDAEITLKNDLPDDEVSIHWHGILLDPYMDGVPYVNTPPIKPGGKFVFKFKIRQHGTFWYHSHTNVQEQKGVYGAFIIHPKEEVKAYDKEIVLVLSDWSDENPTQILNNLKKDGDYYIYKKGTMRSWLGAIRAKSLMSYLNNDWNRMGGMDFSDVGYDIFLINGKNNSQDENILPGDRVRLRIINASGSTYFYLSLGDLPMKVISADGVDIKPKLASEILIGMAETYDVSFVPNKTGSYEFKATSMDGTGSASMWLGKGEPHNAPIKPVPDLYMNMSSPMGGMDHSKMSMDEAPMDHSKMKMDEAPMDHSKMKMDEAPMDHSKMKMDEAPVDHSKMKMDEAPYGSFKNEDG</sequence>
<evidence type="ECO:0000259" key="5">
    <source>
        <dbReference type="Pfam" id="PF00394"/>
    </source>
</evidence>
<feature type="domain" description="Plastocyanin-like" evidence="6">
    <location>
        <begin position="54"/>
        <end position="167"/>
    </location>
</feature>
<evidence type="ECO:0000256" key="1">
    <source>
        <dbReference type="ARBA" id="ARBA00022723"/>
    </source>
</evidence>
<keyword evidence="1" id="KW-0479">Metal-binding</keyword>
<dbReference type="EMBL" id="CP025704">
    <property type="protein sequence ID" value="AUN97669.1"/>
    <property type="molecule type" value="Genomic_DNA"/>
</dbReference>
<dbReference type="GO" id="GO:0005507">
    <property type="term" value="F:copper ion binding"/>
    <property type="evidence" value="ECO:0007669"/>
    <property type="project" value="InterPro"/>
</dbReference>
<dbReference type="Pfam" id="PF00394">
    <property type="entry name" value="Cu-oxidase"/>
    <property type="match status" value="1"/>
</dbReference>
<reference evidence="7 8" key="1">
    <citation type="submission" date="2018-01" db="EMBL/GenBank/DDBJ databases">
        <title>Complete genome sequence of Bacteriovorax stolpii DSM12778.</title>
        <authorList>
            <person name="Tang B."/>
            <person name="Chang J."/>
        </authorList>
    </citation>
    <scope>NUCLEOTIDE SEQUENCE [LARGE SCALE GENOMIC DNA]</scope>
    <source>
        <strain evidence="7 8">DSM 12778</strain>
    </source>
</reference>
<feature type="compositionally biased region" description="Basic and acidic residues" evidence="4">
    <location>
        <begin position="404"/>
        <end position="425"/>
    </location>
</feature>
<keyword evidence="2" id="KW-0560">Oxidoreductase</keyword>
<feature type="domain" description="Plastocyanin-like" evidence="5">
    <location>
        <begin position="242"/>
        <end position="331"/>
    </location>
</feature>
<evidence type="ECO:0000256" key="2">
    <source>
        <dbReference type="ARBA" id="ARBA00023002"/>
    </source>
</evidence>
<dbReference type="InterPro" id="IPR001117">
    <property type="entry name" value="Cu-oxidase_2nd"/>
</dbReference>
<name>A0A2K9NQ86_BACTC</name>
<dbReference type="AlphaFoldDB" id="A0A2K9NQ86"/>
<dbReference type="InterPro" id="IPR008972">
    <property type="entry name" value="Cupredoxin"/>
</dbReference>
<feature type="region of interest" description="Disordered" evidence="4">
    <location>
        <begin position="404"/>
        <end position="436"/>
    </location>
</feature>
<evidence type="ECO:0000313" key="8">
    <source>
        <dbReference type="Proteomes" id="UP000235584"/>
    </source>
</evidence>
<dbReference type="Pfam" id="PF07732">
    <property type="entry name" value="Cu-oxidase_3"/>
    <property type="match status" value="1"/>
</dbReference>
<dbReference type="GO" id="GO:0016491">
    <property type="term" value="F:oxidoreductase activity"/>
    <property type="evidence" value="ECO:0007669"/>
    <property type="project" value="UniProtKB-KW"/>
</dbReference>
<dbReference type="InterPro" id="IPR045087">
    <property type="entry name" value="Cu-oxidase_fam"/>
</dbReference>
<keyword evidence="3" id="KW-0186">Copper</keyword>
<proteinExistence type="predicted"/>
<evidence type="ECO:0008006" key="9">
    <source>
        <dbReference type="Google" id="ProtNLM"/>
    </source>
</evidence>
<dbReference type="KEGG" id="bsto:C0V70_05975"/>
<dbReference type="InterPro" id="IPR011707">
    <property type="entry name" value="Cu-oxidase-like_N"/>
</dbReference>
<evidence type="ECO:0000256" key="3">
    <source>
        <dbReference type="ARBA" id="ARBA00023008"/>
    </source>
</evidence>
<dbReference type="PANTHER" id="PTHR11709:SF394">
    <property type="entry name" value="FI03373P-RELATED"/>
    <property type="match status" value="1"/>
</dbReference>
<dbReference type="Gene3D" id="2.60.40.420">
    <property type="entry name" value="Cupredoxins - blue copper proteins"/>
    <property type="match status" value="2"/>
</dbReference>
<dbReference type="PANTHER" id="PTHR11709">
    <property type="entry name" value="MULTI-COPPER OXIDASE"/>
    <property type="match status" value="1"/>
</dbReference>
<evidence type="ECO:0000313" key="7">
    <source>
        <dbReference type="EMBL" id="AUN97669.1"/>
    </source>
</evidence>
<gene>
    <name evidence="7" type="ORF">C0V70_05975</name>
</gene>
<keyword evidence="8" id="KW-1185">Reference proteome</keyword>
<dbReference type="SUPFAM" id="SSF49503">
    <property type="entry name" value="Cupredoxins"/>
    <property type="match status" value="2"/>
</dbReference>
<protein>
    <recommendedName>
        <fullName evidence="9">Copper oxidase</fullName>
    </recommendedName>
</protein>